<comment type="caution">
    <text evidence="3">The sequence shown here is derived from an EMBL/GenBank/DDBJ whole genome shotgun (WGS) entry which is preliminary data.</text>
</comment>
<feature type="compositionally biased region" description="Gly residues" evidence="1">
    <location>
        <begin position="70"/>
        <end position="115"/>
    </location>
</feature>
<dbReference type="Proteomes" id="UP000604825">
    <property type="component" value="Unassembled WGS sequence"/>
</dbReference>
<name>A0A811RXJ2_9POAL</name>
<dbReference type="AlphaFoldDB" id="A0A811RXJ2"/>
<keyword evidence="4" id="KW-1185">Reference proteome</keyword>
<dbReference type="OrthoDB" id="10556098at2759"/>
<feature type="region of interest" description="Disordered" evidence="1">
    <location>
        <begin position="40"/>
        <end position="59"/>
    </location>
</feature>
<evidence type="ECO:0000313" key="3">
    <source>
        <dbReference type="EMBL" id="CAD6333336.1"/>
    </source>
</evidence>
<proteinExistence type="predicted"/>
<protein>
    <recommendedName>
        <fullName evidence="5">Glycine-rich protein</fullName>
    </recommendedName>
</protein>
<dbReference type="EMBL" id="CAJGYO010000017">
    <property type="protein sequence ID" value="CAD6333336.1"/>
    <property type="molecule type" value="Genomic_DNA"/>
</dbReference>
<gene>
    <name evidence="3" type="ORF">NCGR_LOCUS57434</name>
</gene>
<reference evidence="3" key="1">
    <citation type="submission" date="2020-10" db="EMBL/GenBank/DDBJ databases">
        <authorList>
            <person name="Han B."/>
            <person name="Lu T."/>
            <person name="Zhao Q."/>
            <person name="Huang X."/>
            <person name="Zhao Y."/>
        </authorList>
    </citation>
    <scope>NUCLEOTIDE SEQUENCE</scope>
</reference>
<evidence type="ECO:0008006" key="5">
    <source>
        <dbReference type="Google" id="ProtNLM"/>
    </source>
</evidence>
<organism evidence="3 4">
    <name type="scientific">Miscanthus lutarioriparius</name>
    <dbReference type="NCBI Taxonomy" id="422564"/>
    <lineage>
        <taxon>Eukaryota</taxon>
        <taxon>Viridiplantae</taxon>
        <taxon>Streptophyta</taxon>
        <taxon>Embryophyta</taxon>
        <taxon>Tracheophyta</taxon>
        <taxon>Spermatophyta</taxon>
        <taxon>Magnoliopsida</taxon>
        <taxon>Liliopsida</taxon>
        <taxon>Poales</taxon>
        <taxon>Poaceae</taxon>
        <taxon>PACMAD clade</taxon>
        <taxon>Panicoideae</taxon>
        <taxon>Andropogonodae</taxon>
        <taxon>Andropogoneae</taxon>
        <taxon>Saccharinae</taxon>
        <taxon>Miscanthus</taxon>
    </lineage>
</organism>
<evidence type="ECO:0000313" key="4">
    <source>
        <dbReference type="Proteomes" id="UP000604825"/>
    </source>
</evidence>
<accession>A0A811RXJ2</accession>
<evidence type="ECO:0000256" key="2">
    <source>
        <dbReference type="SAM" id="SignalP"/>
    </source>
</evidence>
<sequence>MALPQRRASVLLLVALALAAIVFSSADTARVPKALEVQEASAADGRQAQAPTGIDDAVRPVEHVVVVDKLGGGGGGHGGGGGGGHGGGGGSGRHGGGEGGGHGGGEEGGSSRGFGGAGYHGYGSARGPKSASSGRDGVWKVGVAASVLGAAAWLL</sequence>
<evidence type="ECO:0000256" key="1">
    <source>
        <dbReference type="SAM" id="MobiDB-lite"/>
    </source>
</evidence>
<keyword evidence="2" id="KW-0732">Signal</keyword>
<feature type="signal peptide" evidence="2">
    <location>
        <begin position="1"/>
        <end position="26"/>
    </location>
</feature>
<feature type="chain" id="PRO_5032827712" description="Glycine-rich protein" evidence="2">
    <location>
        <begin position="27"/>
        <end position="155"/>
    </location>
</feature>
<feature type="region of interest" description="Disordered" evidence="1">
    <location>
        <begin position="68"/>
        <end position="115"/>
    </location>
</feature>